<protein>
    <submittedName>
        <fullName evidence="10">Ammonium transporter</fullName>
    </submittedName>
</protein>
<accession>A0A2A2F7G8</accession>
<evidence type="ECO:0000256" key="3">
    <source>
        <dbReference type="ARBA" id="ARBA00022448"/>
    </source>
</evidence>
<dbReference type="PANTHER" id="PTHR11730:SF6">
    <property type="entry name" value="AMMONIUM TRANSPORTER"/>
    <property type="match status" value="1"/>
</dbReference>
<evidence type="ECO:0000256" key="7">
    <source>
        <dbReference type="ARBA" id="ARBA00023177"/>
    </source>
</evidence>
<feature type="transmembrane region" description="Helical" evidence="8">
    <location>
        <begin position="110"/>
        <end position="132"/>
    </location>
</feature>
<keyword evidence="11" id="KW-1185">Reference proteome</keyword>
<evidence type="ECO:0000256" key="6">
    <source>
        <dbReference type="ARBA" id="ARBA00023136"/>
    </source>
</evidence>
<dbReference type="GO" id="GO:0008519">
    <property type="term" value="F:ammonium channel activity"/>
    <property type="evidence" value="ECO:0007669"/>
    <property type="project" value="InterPro"/>
</dbReference>
<dbReference type="RefSeq" id="WP_095617372.1">
    <property type="nucleotide sequence ID" value="NZ_NSKD01000003.1"/>
</dbReference>
<feature type="domain" description="Ammonium transporter AmtB-like" evidence="9">
    <location>
        <begin position="26"/>
        <end position="422"/>
    </location>
</feature>
<dbReference type="SUPFAM" id="SSF111352">
    <property type="entry name" value="Ammonium transporter"/>
    <property type="match status" value="1"/>
</dbReference>
<evidence type="ECO:0000313" key="10">
    <source>
        <dbReference type="EMBL" id="PAU80535.1"/>
    </source>
</evidence>
<dbReference type="AlphaFoldDB" id="A0A2A2F7G8"/>
<feature type="transmembrane region" description="Helical" evidence="8">
    <location>
        <begin position="56"/>
        <end position="77"/>
    </location>
</feature>
<evidence type="ECO:0000313" key="11">
    <source>
        <dbReference type="Proteomes" id="UP000218896"/>
    </source>
</evidence>
<sequence>MEEQLSQLQSTVELLSAIEMEMYYWWCTAIMVLIHAGFLAYEMGASRVKNSLTAGVKNILALAYLIPAFYFVGWWIYNAFPGGFTITEGASAAAPWSSSMGPNLSDKGTGIFWAAFTLFGATTASILSGALIERIRLSAYVILACVLGAGVWILGGAWGWHPDGWMLTELGYHDIGAAGVVHTVAGFFALGVLINLGARVGKYGPNGEIHDIRPHNLPMALIGLMLIIVGFFGFLGGCIIYNVGGDWTTIYGNPSNLSAFGFNTLMGFAGGVIGAYAISREPFWMMSGALAGIISAAAGLDVYYPPVAFLVAFVGGCIAPIGGRLLEKAGIDDAVGAVSVHGFAGVWSLIASGIFLHGYPNVGDLPDVTFMGQVIGAAVMMALGFVPGYGISLAMKSMGILRVPEEVETLGLDAVEVPSVAYPESSIPARANQ</sequence>
<gene>
    <name evidence="10" type="ORF">CK501_08840</name>
</gene>
<dbReference type="Pfam" id="PF00909">
    <property type="entry name" value="Ammonium_transp"/>
    <property type="match status" value="1"/>
</dbReference>
<comment type="subcellular location">
    <subcellularLocation>
        <location evidence="1">Membrane</location>
        <topology evidence="1">Multi-pass membrane protein</topology>
    </subcellularLocation>
</comment>
<reference evidence="10 11" key="1">
    <citation type="submission" date="2017-08" db="EMBL/GenBank/DDBJ databases">
        <title>Halovibrio sewagensis sp. nov., isolated from wastewater of high salinity.</title>
        <authorList>
            <person name="Dong X."/>
            <person name="Zhang G."/>
        </authorList>
    </citation>
    <scope>NUCLEOTIDE SEQUENCE [LARGE SCALE GENOMIC DNA]</scope>
    <source>
        <strain evidence="10 11">YL5-2</strain>
    </source>
</reference>
<evidence type="ECO:0000256" key="1">
    <source>
        <dbReference type="ARBA" id="ARBA00004141"/>
    </source>
</evidence>
<evidence type="ECO:0000256" key="5">
    <source>
        <dbReference type="ARBA" id="ARBA00022989"/>
    </source>
</evidence>
<name>A0A2A2F7G8_9GAMM</name>
<feature type="transmembrane region" description="Helical" evidence="8">
    <location>
        <begin position="256"/>
        <end position="276"/>
    </location>
</feature>
<comment type="similarity">
    <text evidence="2">Belongs to the ammonia transporter channel (TC 1.A.11.2) family.</text>
</comment>
<keyword evidence="4 8" id="KW-0812">Transmembrane</keyword>
<dbReference type="InterPro" id="IPR029020">
    <property type="entry name" value="Ammonium/urea_transptr"/>
</dbReference>
<feature type="transmembrane region" description="Helical" evidence="8">
    <location>
        <begin position="23"/>
        <end position="44"/>
    </location>
</feature>
<feature type="transmembrane region" description="Helical" evidence="8">
    <location>
        <begin position="283"/>
        <end position="300"/>
    </location>
</feature>
<comment type="caution">
    <text evidence="10">The sequence shown here is derived from an EMBL/GenBank/DDBJ whole genome shotgun (WGS) entry which is preliminary data.</text>
</comment>
<evidence type="ECO:0000256" key="8">
    <source>
        <dbReference type="SAM" id="Phobius"/>
    </source>
</evidence>
<keyword evidence="7" id="KW-0924">Ammonia transport</keyword>
<organism evidence="10 11">
    <name type="scientific">Halovibrio salipaludis</name>
    <dbReference type="NCBI Taxonomy" id="2032626"/>
    <lineage>
        <taxon>Bacteria</taxon>
        <taxon>Pseudomonadati</taxon>
        <taxon>Pseudomonadota</taxon>
        <taxon>Gammaproteobacteria</taxon>
        <taxon>Oceanospirillales</taxon>
        <taxon>Halomonadaceae</taxon>
        <taxon>Halovibrio</taxon>
    </lineage>
</organism>
<feature type="transmembrane region" description="Helical" evidence="8">
    <location>
        <begin position="338"/>
        <end position="358"/>
    </location>
</feature>
<evidence type="ECO:0000256" key="2">
    <source>
        <dbReference type="ARBA" id="ARBA00005887"/>
    </source>
</evidence>
<feature type="transmembrane region" description="Helical" evidence="8">
    <location>
        <begin position="370"/>
        <end position="392"/>
    </location>
</feature>
<dbReference type="GO" id="GO:0016020">
    <property type="term" value="C:membrane"/>
    <property type="evidence" value="ECO:0007669"/>
    <property type="project" value="UniProtKB-SubCell"/>
</dbReference>
<dbReference type="Proteomes" id="UP000218896">
    <property type="component" value="Unassembled WGS sequence"/>
</dbReference>
<dbReference type="PANTHER" id="PTHR11730">
    <property type="entry name" value="AMMONIUM TRANSPORTER"/>
    <property type="match status" value="1"/>
</dbReference>
<evidence type="ECO:0000256" key="4">
    <source>
        <dbReference type="ARBA" id="ARBA00022692"/>
    </source>
</evidence>
<feature type="transmembrane region" description="Helical" evidence="8">
    <location>
        <begin position="306"/>
        <end position="326"/>
    </location>
</feature>
<proteinExistence type="inferred from homology"/>
<dbReference type="EMBL" id="NSKD01000003">
    <property type="protein sequence ID" value="PAU80535.1"/>
    <property type="molecule type" value="Genomic_DNA"/>
</dbReference>
<dbReference type="GO" id="GO:0097272">
    <property type="term" value="P:ammonium homeostasis"/>
    <property type="evidence" value="ECO:0007669"/>
    <property type="project" value="TreeGrafter"/>
</dbReference>
<feature type="transmembrane region" description="Helical" evidence="8">
    <location>
        <begin position="219"/>
        <end position="244"/>
    </location>
</feature>
<feature type="transmembrane region" description="Helical" evidence="8">
    <location>
        <begin position="180"/>
        <end position="198"/>
    </location>
</feature>
<dbReference type="Gene3D" id="1.10.3430.10">
    <property type="entry name" value="Ammonium transporter AmtB like domains"/>
    <property type="match status" value="1"/>
</dbReference>
<dbReference type="OrthoDB" id="9814202at2"/>
<keyword evidence="5 8" id="KW-1133">Transmembrane helix</keyword>
<dbReference type="InterPro" id="IPR024041">
    <property type="entry name" value="NH4_transpt_AmtB-like_dom"/>
</dbReference>
<keyword evidence="6 8" id="KW-0472">Membrane</keyword>
<feature type="transmembrane region" description="Helical" evidence="8">
    <location>
        <begin position="139"/>
        <end position="160"/>
    </location>
</feature>
<keyword evidence="3" id="KW-0813">Transport</keyword>
<evidence type="ECO:0000259" key="9">
    <source>
        <dbReference type="Pfam" id="PF00909"/>
    </source>
</evidence>